<feature type="domain" description="Glucose-methanol-choline oxidoreductase N-terminal" evidence="4">
    <location>
        <begin position="71"/>
        <end position="94"/>
    </location>
</feature>
<dbReference type="InterPro" id="IPR053208">
    <property type="entry name" value="GMC_Oxidoreductase_CD"/>
</dbReference>
<evidence type="ECO:0000256" key="3">
    <source>
        <dbReference type="RuleBase" id="RU003968"/>
    </source>
</evidence>
<dbReference type="Pfam" id="PF00732">
    <property type="entry name" value="GMC_oxred_N"/>
    <property type="match status" value="1"/>
</dbReference>
<dbReference type="Proteomes" id="UP000749293">
    <property type="component" value="Unassembled WGS sequence"/>
</dbReference>
<proteinExistence type="inferred from homology"/>
<dbReference type="RefSeq" id="XP_035323542.1">
    <property type="nucleotide sequence ID" value="XM_035465705.1"/>
</dbReference>
<dbReference type="InterPro" id="IPR007867">
    <property type="entry name" value="GMC_OxRtase_C"/>
</dbReference>
<dbReference type="GO" id="GO:0016614">
    <property type="term" value="F:oxidoreductase activity, acting on CH-OH group of donors"/>
    <property type="evidence" value="ECO:0007669"/>
    <property type="project" value="InterPro"/>
</dbReference>
<name>A0A9P4YXX0_9HYPO</name>
<dbReference type="InterPro" id="IPR012132">
    <property type="entry name" value="GMC_OxRdtase"/>
</dbReference>
<gene>
    <name evidence="6" type="ORF">GMORB2_3729</name>
</gene>
<dbReference type="AlphaFoldDB" id="A0A9P4YXX0"/>
<dbReference type="InterPro" id="IPR036188">
    <property type="entry name" value="FAD/NAD-bd_sf"/>
</dbReference>
<dbReference type="OrthoDB" id="413885at2759"/>
<evidence type="ECO:0000313" key="7">
    <source>
        <dbReference type="Proteomes" id="UP000749293"/>
    </source>
</evidence>
<dbReference type="Gene3D" id="3.30.410.10">
    <property type="entry name" value="Cholesterol Oxidase, domain 2"/>
    <property type="match status" value="1"/>
</dbReference>
<organism evidence="6 7">
    <name type="scientific">Geosmithia morbida</name>
    <dbReference type="NCBI Taxonomy" id="1094350"/>
    <lineage>
        <taxon>Eukaryota</taxon>
        <taxon>Fungi</taxon>
        <taxon>Dikarya</taxon>
        <taxon>Ascomycota</taxon>
        <taxon>Pezizomycotina</taxon>
        <taxon>Sordariomycetes</taxon>
        <taxon>Hypocreomycetidae</taxon>
        <taxon>Hypocreales</taxon>
        <taxon>Bionectriaceae</taxon>
        <taxon>Geosmithia</taxon>
    </lineage>
</organism>
<dbReference type="PROSITE" id="PS00623">
    <property type="entry name" value="GMC_OXRED_1"/>
    <property type="match status" value="1"/>
</dbReference>
<protein>
    <submittedName>
        <fullName evidence="6">Cellobiose dehydrogenase (Acceptor)</fullName>
    </submittedName>
</protein>
<feature type="binding site" evidence="2">
    <location>
        <position position="474"/>
    </location>
    <ligand>
        <name>FAD</name>
        <dbReference type="ChEBI" id="CHEBI:57692"/>
    </ligand>
</feature>
<reference evidence="6" key="1">
    <citation type="submission" date="2020-03" db="EMBL/GenBank/DDBJ databases">
        <title>Site-based positive gene gene selection in Geosmithia morbida across the United States reveals a broad range of putative effectors and factors for local host and environmental adapation.</title>
        <authorList>
            <person name="Onufrak A."/>
            <person name="Murdoch R.W."/>
            <person name="Gazis R."/>
            <person name="Huff M."/>
            <person name="Staton M."/>
            <person name="Klingeman W."/>
            <person name="Hadziabdic D."/>
        </authorList>
    </citation>
    <scope>NUCLEOTIDE SEQUENCE</scope>
    <source>
        <strain evidence="6">1262</strain>
    </source>
</reference>
<dbReference type="GO" id="GO:0050660">
    <property type="term" value="F:flavin adenine dinucleotide binding"/>
    <property type="evidence" value="ECO:0007669"/>
    <property type="project" value="InterPro"/>
</dbReference>
<keyword evidence="2 3" id="KW-0274">FAD</keyword>
<comment type="caution">
    <text evidence="6">The sequence shown here is derived from an EMBL/GenBank/DDBJ whole genome shotgun (WGS) entry which is preliminary data.</text>
</comment>
<dbReference type="SUPFAM" id="SSF54373">
    <property type="entry name" value="FAD-linked reductases, C-terminal domain"/>
    <property type="match status" value="1"/>
</dbReference>
<evidence type="ECO:0000259" key="4">
    <source>
        <dbReference type="PROSITE" id="PS00623"/>
    </source>
</evidence>
<dbReference type="Pfam" id="PF05199">
    <property type="entry name" value="GMC_oxred_C"/>
    <property type="match status" value="1"/>
</dbReference>
<dbReference type="PROSITE" id="PS00624">
    <property type="entry name" value="GMC_OXRED_2"/>
    <property type="match status" value="1"/>
</dbReference>
<evidence type="ECO:0000256" key="2">
    <source>
        <dbReference type="PIRSR" id="PIRSR000137-2"/>
    </source>
</evidence>
<evidence type="ECO:0000259" key="5">
    <source>
        <dbReference type="PROSITE" id="PS00624"/>
    </source>
</evidence>
<sequence>MPRTTTSWPAAARRASVLLIERGGPALYTSGNRDSVAWNDTVTLYDVPGLVDYMSLDPDLKYCKDVAIAAGCAVGGSTMLNAMMFVKPRAADFESWPEEWHWANGVAEAAEELYEREPGTTLASRDGKRYDDAAFEIVSRFLAANGYSETDALRNPEDKELIYTHPPWAIANGLRDSPARSILPDAQALPNFKLEVDTKVIRAVRSGGRVTGVEVELATGRRETIKLNRGGSLVLAAGSHSTPRILFNSGIGPAEQIQTVRTGSVNVTLPPREQWIDLPVGENLQDHAIASVSFNTTVPLITLPSTAWTDPSQRSVDLFAHSSGLLAQSAQRLTFWTSVDGSDGVRRHVQGTVRADANNTIGIKVYLTHGTTSTGTLAIRPDGSTYMPKRPLLNTPADVEALTSYVDSLLAMARRPGSLLRPVDNSTAAELVAAARSGSHYLGTTRMGVANDGSSVVDPDTRVWGTDNLFVVDGSMHPHVPTGNTATPIMVAANYAAKRILQLHRSA</sequence>
<accession>A0A9P4YXX0</accession>
<dbReference type="PANTHER" id="PTHR47190">
    <property type="entry name" value="DEHYDROGENASE, PUTATIVE-RELATED"/>
    <property type="match status" value="1"/>
</dbReference>
<keyword evidence="3" id="KW-0285">Flavoprotein</keyword>
<keyword evidence="7" id="KW-1185">Reference proteome</keyword>
<dbReference type="EMBL" id="JAANYQ010000003">
    <property type="protein sequence ID" value="KAF4124890.1"/>
    <property type="molecule type" value="Genomic_DNA"/>
</dbReference>
<comment type="similarity">
    <text evidence="1 3">Belongs to the GMC oxidoreductase family.</text>
</comment>
<dbReference type="PANTHER" id="PTHR47190:SF4">
    <property type="entry name" value="DEHYDROGENASE, PUTATIVE-RELATED"/>
    <property type="match status" value="1"/>
</dbReference>
<evidence type="ECO:0000313" key="6">
    <source>
        <dbReference type="EMBL" id="KAF4124890.1"/>
    </source>
</evidence>
<feature type="domain" description="Glucose-methanol-choline oxidoreductase N-terminal" evidence="5">
    <location>
        <begin position="238"/>
        <end position="252"/>
    </location>
</feature>
<dbReference type="GeneID" id="55969957"/>
<dbReference type="SUPFAM" id="SSF51905">
    <property type="entry name" value="FAD/NAD(P)-binding domain"/>
    <property type="match status" value="1"/>
</dbReference>
<dbReference type="PIRSF" id="PIRSF000137">
    <property type="entry name" value="Alcohol_oxidase"/>
    <property type="match status" value="1"/>
</dbReference>
<comment type="cofactor">
    <cofactor evidence="2">
        <name>FAD</name>
        <dbReference type="ChEBI" id="CHEBI:57692"/>
    </cofactor>
</comment>
<feature type="binding site" evidence="2">
    <location>
        <position position="200"/>
    </location>
    <ligand>
        <name>FAD</name>
        <dbReference type="ChEBI" id="CHEBI:57692"/>
    </ligand>
</feature>
<dbReference type="Gene3D" id="3.50.50.60">
    <property type="entry name" value="FAD/NAD(P)-binding domain"/>
    <property type="match status" value="1"/>
</dbReference>
<dbReference type="InterPro" id="IPR000172">
    <property type="entry name" value="GMC_OxRdtase_N"/>
</dbReference>
<evidence type="ECO:0000256" key="1">
    <source>
        <dbReference type="ARBA" id="ARBA00010790"/>
    </source>
</evidence>